<dbReference type="EMBL" id="SWFS01000503">
    <property type="protein sequence ID" value="KAA8900340.1"/>
    <property type="molecule type" value="Genomic_DNA"/>
</dbReference>
<keyword evidence="2" id="KW-1185">Reference proteome</keyword>
<dbReference type="PANTHER" id="PTHR33606:SF3">
    <property type="entry name" value="PROTEIN YCII"/>
    <property type="match status" value="1"/>
</dbReference>
<evidence type="ECO:0008006" key="3">
    <source>
        <dbReference type="Google" id="ProtNLM"/>
    </source>
</evidence>
<dbReference type="Gene3D" id="3.30.70.1060">
    <property type="entry name" value="Dimeric alpha+beta barrel"/>
    <property type="match status" value="1"/>
</dbReference>
<dbReference type="SUPFAM" id="SSF54909">
    <property type="entry name" value="Dimeric alpha+beta barrel"/>
    <property type="match status" value="1"/>
</dbReference>
<sequence>MAQYVVGGWLNAPSTSAKRNNAFRFFFWKKKDAIQRIEALKAEEEFYHRVISKDPLIGHRSQVIEVVLNEYLVVVPDKPGTYDKRMEVKEQHLANIRSEILSQGPDGPITSGGPIAVDKNENLSGSFMTIAAESKEKVIEQLKNDIFYTAGVWDLDNARIFAVSKPPTHTPRPLTITVYCRLPVRQTTCYLVSPAGSINKPLENKIILTFDLC</sequence>
<dbReference type="AlphaFoldDB" id="A0A642UNW2"/>
<reference evidence="1" key="1">
    <citation type="journal article" date="2019" name="G3 (Bethesda)">
        <title>Genome Assemblies of Two Rare Opportunistic Yeast Pathogens: Diutina rugosa (syn. Candida rugosa) and Trichomonascus ciferrii (syn. Candida ciferrii).</title>
        <authorList>
            <person name="Mixao V."/>
            <person name="Saus E."/>
            <person name="Hansen A.P."/>
            <person name="Lass-Florl C."/>
            <person name="Gabaldon T."/>
        </authorList>
    </citation>
    <scope>NUCLEOTIDE SEQUENCE</scope>
    <source>
        <strain evidence="1">CBS 4856</strain>
    </source>
</reference>
<evidence type="ECO:0000313" key="1">
    <source>
        <dbReference type="EMBL" id="KAA8900340.1"/>
    </source>
</evidence>
<dbReference type="VEuPathDB" id="FungiDB:TRICI_006212"/>
<gene>
    <name evidence="1" type="ORF">TRICI_006212</name>
</gene>
<dbReference type="InterPro" id="IPR011008">
    <property type="entry name" value="Dimeric_a/b-barrel"/>
</dbReference>
<organism evidence="1 2">
    <name type="scientific">Trichomonascus ciferrii</name>
    <dbReference type="NCBI Taxonomy" id="44093"/>
    <lineage>
        <taxon>Eukaryota</taxon>
        <taxon>Fungi</taxon>
        <taxon>Dikarya</taxon>
        <taxon>Ascomycota</taxon>
        <taxon>Saccharomycotina</taxon>
        <taxon>Dipodascomycetes</taxon>
        <taxon>Dipodascales</taxon>
        <taxon>Trichomonascaceae</taxon>
        <taxon>Trichomonascus</taxon>
        <taxon>Trichomonascus ciferrii complex</taxon>
    </lineage>
</organism>
<comment type="caution">
    <text evidence="1">The sequence shown here is derived from an EMBL/GenBank/DDBJ whole genome shotgun (WGS) entry which is preliminary data.</text>
</comment>
<dbReference type="PANTHER" id="PTHR33606">
    <property type="entry name" value="PROTEIN YCII"/>
    <property type="match status" value="1"/>
</dbReference>
<protein>
    <recommendedName>
        <fullName evidence="3">YCII-related domain-containing protein</fullName>
    </recommendedName>
</protein>
<evidence type="ECO:0000313" key="2">
    <source>
        <dbReference type="Proteomes" id="UP000761534"/>
    </source>
</evidence>
<dbReference type="InterPro" id="IPR051807">
    <property type="entry name" value="Sec-metab_biosynth-assoc"/>
</dbReference>
<name>A0A642UNW2_9ASCO</name>
<dbReference type="OrthoDB" id="5519740at2759"/>
<accession>A0A642UNW2</accession>
<dbReference type="Proteomes" id="UP000761534">
    <property type="component" value="Unassembled WGS sequence"/>
</dbReference>
<proteinExistence type="predicted"/>